<dbReference type="InterPro" id="IPR036875">
    <property type="entry name" value="Znf_CCHC_sf"/>
</dbReference>
<dbReference type="GO" id="GO:0008270">
    <property type="term" value="F:zinc ion binding"/>
    <property type="evidence" value="ECO:0007669"/>
    <property type="project" value="UniProtKB-KW"/>
</dbReference>
<evidence type="ECO:0000313" key="6">
    <source>
        <dbReference type="Proteomes" id="UP000838412"/>
    </source>
</evidence>
<feature type="compositionally biased region" description="Low complexity" evidence="2">
    <location>
        <begin position="593"/>
        <end position="611"/>
    </location>
</feature>
<dbReference type="GO" id="GO:0003676">
    <property type="term" value="F:nucleic acid binding"/>
    <property type="evidence" value="ECO:0007669"/>
    <property type="project" value="InterPro"/>
</dbReference>
<evidence type="ECO:0000259" key="4">
    <source>
        <dbReference type="PROSITE" id="PS50195"/>
    </source>
</evidence>
<feature type="compositionally biased region" description="Acidic residues" evidence="2">
    <location>
        <begin position="625"/>
        <end position="634"/>
    </location>
</feature>
<feature type="compositionally biased region" description="Polar residues" evidence="2">
    <location>
        <begin position="881"/>
        <end position="900"/>
    </location>
</feature>
<dbReference type="SUPFAM" id="SSF64268">
    <property type="entry name" value="PX domain"/>
    <property type="match status" value="1"/>
</dbReference>
<dbReference type="InterPro" id="IPR001683">
    <property type="entry name" value="PX_dom"/>
</dbReference>
<dbReference type="Proteomes" id="UP000838412">
    <property type="component" value="Chromosome 7"/>
</dbReference>
<reference evidence="5" key="1">
    <citation type="submission" date="2022-01" db="EMBL/GenBank/DDBJ databases">
        <authorList>
            <person name="Braso-Vives M."/>
        </authorList>
    </citation>
    <scope>NUCLEOTIDE SEQUENCE</scope>
</reference>
<dbReference type="Gene3D" id="4.10.60.10">
    <property type="entry name" value="Zinc finger, CCHC-type"/>
    <property type="match status" value="1"/>
</dbReference>
<dbReference type="Gene3D" id="3.30.1520.10">
    <property type="entry name" value="Phox-like domain"/>
    <property type="match status" value="1"/>
</dbReference>
<dbReference type="SMART" id="SM00312">
    <property type="entry name" value="PX"/>
    <property type="match status" value="1"/>
</dbReference>
<feature type="compositionally biased region" description="Pro residues" evidence="2">
    <location>
        <begin position="561"/>
        <end position="580"/>
    </location>
</feature>
<feature type="compositionally biased region" description="Polar residues" evidence="2">
    <location>
        <begin position="832"/>
        <end position="861"/>
    </location>
</feature>
<dbReference type="Pfam" id="PF00787">
    <property type="entry name" value="PX"/>
    <property type="match status" value="1"/>
</dbReference>
<keyword evidence="1" id="KW-0863">Zinc-finger</keyword>
<dbReference type="Gene3D" id="1.10.150.50">
    <property type="entry name" value="Transcription Factor, Ets-1"/>
    <property type="match status" value="1"/>
</dbReference>
<feature type="compositionally biased region" description="Low complexity" evidence="2">
    <location>
        <begin position="178"/>
        <end position="191"/>
    </location>
</feature>
<keyword evidence="1" id="KW-0479">Metal-binding</keyword>
<feature type="region of interest" description="Disordered" evidence="2">
    <location>
        <begin position="316"/>
        <end position="393"/>
    </location>
</feature>
<dbReference type="PROSITE" id="PS50195">
    <property type="entry name" value="PX"/>
    <property type="match status" value="1"/>
</dbReference>
<dbReference type="PANTHER" id="PTHR16195:SF16">
    <property type="entry name" value="ZINC FINGER CCHC DOMAIN-CONTAINING PROTEIN 14"/>
    <property type="match status" value="1"/>
</dbReference>
<evidence type="ECO:0000259" key="3">
    <source>
        <dbReference type="PROSITE" id="PS50158"/>
    </source>
</evidence>
<dbReference type="InterPro" id="IPR042344">
    <property type="entry name" value="ZCCHC14"/>
</dbReference>
<dbReference type="AlphaFoldDB" id="A0A8K0A627"/>
<feature type="region of interest" description="Disordered" evidence="2">
    <location>
        <begin position="832"/>
        <end position="934"/>
    </location>
</feature>
<dbReference type="InterPro" id="IPR058599">
    <property type="entry name" value="PHAT_Smg/ZCCHC2-like"/>
</dbReference>
<dbReference type="Pfam" id="PF26034">
    <property type="entry name" value="PHAT_SMAUG"/>
    <property type="match status" value="1"/>
</dbReference>
<dbReference type="InterPro" id="IPR057327">
    <property type="entry name" value="Vts1_dom"/>
</dbReference>
<dbReference type="EMBL" id="OV696692">
    <property type="protein sequence ID" value="CAH1269277.1"/>
    <property type="molecule type" value="Genomic_DNA"/>
</dbReference>
<dbReference type="SMART" id="SM00343">
    <property type="entry name" value="ZnF_C2HC"/>
    <property type="match status" value="1"/>
</dbReference>
<name>A0A8K0A627_BRALA</name>
<feature type="compositionally biased region" description="Basic and acidic residues" evidence="2">
    <location>
        <begin position="864"/>
        <end position="875"/>
    </location>
</feature>
<dbReference type="PANTHER" id="PTHR16195">
    <property type="entry name" value="ZINC FINGER CCHC DOMAIN CONTAINING PROTEIN"/>
    <property type="match status" value="1"/>
</dbReference>
<feature type="compositionally biased region" description="Basic residues" evidence="2">
    <location>
        <begin position="682"/>
        <end position="691"/>
    </location>
</feature>
<dbReference type="OrthoDB" id="6361509at2759"/>
<proteinExistence type="predicted"/>
<dbReference type="PROSITE" id="PS50158">
    <property type="entry name" value="ZF_CCHC"/>
    <property type="match status" value="1"/>
</dbReference>
<protein>
    <submittedName>
        <fullName evidence="5">ZCCHC2 protein</fullName>
    </submittedName>
</protein>
<dbReference type="InterPro" id="IPR001878">
    <property type="entry name" value="Znf_CCHC"/>
</dbReference>
<organism evidence="5 6">
    <name type="scientific">Branchiostoma lanceolatum</name>
    <name type="common">Common lancelet</name>
    <name type="synonym">Amphioxus lanceolatum</name>
    <dbReference type="NCBI Taxonomy" id="7740"/>
    <lineage>
        <taxon>Eukaryota</taxon>
        <taxon>Metazoa</taxon>
        <taxon>Chordata</taxon>
        <taxon>Cephalochordata</taxon>
        <taxon>Leptocardii</taxon>
        <taxon>Amphioxiformes</taxon>
        <taxon>Branchiostomatidae</taxon>
        <taxon>Branchiostoma</taxon>
    </lineage>
</organism>
<accession>A0A8K0A627</accession>
<dbReference type="Pfam" id="PF00098">
    <property type="entry name" value="zf-CCHC"/>
    <property type="match status" value="1"/>
</dbReference>
<feature type="compositionally biased region" description="Pro residues" evidence="2">
    <location>
        <begin position="662"/>
        <end position="673"/>
    </location>
</feature>
<dbReference type="SUPFAM" id="SSF47769">
    <property type="entry name" value="SAM/Pointed domain"/>
    <property type="match status" value="1"/>
</dbReference>
<feature type="compositionally biased region" description="Low complexity" evidence="2">
    <location>
        <begin position="901"/>
        <end position="914"/>
    </location>
</feature>
<feature type="domain" description="PX" evidence="4">
    <location>
        <begin position="201"/>
        <end position="316"/>
    </location>
</feature>
<evidence type="ECO:0000313" key="5">
    <source>
        <dbReference type="EMBL" id="CAH1269277.1"/>
    </source>
</evidence>
<feature type="compositionally biased region" description="Low complexity" evidence="2">
    <location>
        <begin position="431"/>
        <end position="442"/>
    </location>
</feature>
<dbReference type="GO" id="GO:0035091">
    <property type="term" value="F:phosphatidylinositol binding"/>
    <property type="evidence" value="ECO:0007669"/>
    <property type="project" value="InterPro"/>
</dbReference>
<keyword evidence="1" id="KW-0862">Zinc</keyword>
<evidence type="ECO:0000256" key="1">
    <source>
        <dbReference type="PROSITE-ProRule" id="PRU00047"/>
    </source>
</evidence>
<keyword evidence="6" id="KW-1185">Reference proteome</keyword>
<feature type="compositionally biased region" description="Pro residues" evidence="2">
    <location>
        <begin position="915"/>
        <end position="926"/>
    </location>
</feature>
<dbReference type="InterPro" id="IPR036871">
    <property type="entry name" value="PX_dom_sf"/>
</dbReference>
<dbReference type="Pfam" id="PF25479">
    <property type="entry name" value="Vts1"/>
    <property type="match status" value="1"/>
</dbReference>
<feature type="region of interest" description="Disordered" evidence="2">
    <location>
        <begin position="558"/>
        <end position="699"/>
    </location>
</feature>
<evidence type="ECO:0000256" key="2">
    <source>
        <dbReference type="SAM" id="MobiDB-lite"/>
    </source>
</evidence>
<feature type="region of interest" description="Disordered" evidence="2">
    <location>
        <begin position="431"/>
        <end position="461"/>
    </location>
</feature>
<feature type="domain" description="CCHC-type" evidence="3">
    <location>
        <begin position="1062"/>
        <end position="1077"/>
    </location>
</feature>
<sequence>MVCKEEVFSWFQSLTSPKRIEFLCGLLDFCHPIELRFLGTCLEELCRKDYNFLRDSEQKANNTHELQSLDDIGDDTVRTKLIVYLALLYTTNSQGSNVLSHTLNHVESSILNGLQLTEQIKEEFLLLLAMAANHPAFSIHQRLTFSTQMERLQAQPTVEVCKGSSAEHRKEEEEVFSEETSTTPGTQTSTDGSKETQQPKVYVRSIEVKGCKKTGGRERGCVYTMQVSWSDGTLTTVNRTYRDLCDFQCKLQNLFPEETGANRSKGIIPHLPGKAGETGKRDVDMENYVRQLVSLPRHILESDHVTSFFGHQQYHHPYPASPAPAGHTPNNVQDGVDECRRPWSASEPSPSGGSHQHHCPTSIPTTCHDAAGSTAGSPHPAPEMPSPVNDHKAGMPLQIPMVHGTTMPTHVSYQCPRQARFYKHTYASLRTSSPAPSTSALPMPLPSPHETFLPSPPPTSPRNLEIMLKDIRLHKYYPQLKDYRMEQIMGMTDEDLASLGLTEGARRKLKIHLDAVQNPAYRAVLGPKNKTTCAHRKGPMNGLHVDIPIHQATAVVTGPVPVMPPPSPIQTPPPNYPPTVQPMSHQNLLHMQSLPSNSGDSSSSECCSSPTPSSPRHHEDKESSDSSDEEEKEDEYPPRQVANAWRNPPHNRRAGLHHPSQQRPPPPPPPPPSFCHVDTQHRSHWTHRQPHMGRMDKGYPPNRPYAIPIVPNAVPQMGHGSDQSPVPPLQSPLDGRIIPTVNATAVIATTQVDNRSQGNNLRPNVSSFQPQLMSPQAENFPHTTLTLPSTITTVSVATTGFTMFPPQGKCAVMPPSANEIVTIGKGTVTFVSTTTSPNPETHYCSTKPPTNPTQTVAQTVPSKGESKEAASKTEESSEGSVKSTTTVTYANPTLQNAVNMTSESSPSPSTSTTPSNPPPPPQPPPSSSHNGPHSRGCSNCGCSGNCGSSSSSSNYTFNYPGYLHPNNMNSPFPFHFGHYFPNLGGNGLIGIPPPSNIPSYASFPHMPPLQFPNGLNPANMYNFQGSYGHVPPNYMHPGLMLQGGQGMFPMGGMGKGKGSQTCYNCGATGHTARECKDSTMEQMSAQGMFRLKYQPQEPLDTTD</sequence>
<dbReference type="SUPFAM" id="SSF57756">
    <property type="entry name" value="Retrovirus zinc finger-like domains"/>
    <property type="match status" value="1"/>
</dbReference>
<feature type="region of interest" description="Disordered" evidence="2">
    <location>
        <begin position="157"/>
        <end position="198"/>
    </location>
</feature>
<dbReference type="InterPro" id="IPR013761">
    <property type="entry name" value="SAM/pointed_sf"/>
</dbReference>
<gene>
    <name evidence="5" type="primary">ZCCHC2</name>
    <name evidence="5" type="ORF">BLAG_LOCUS21978</name>
</gene>